<dbReference type="InterPro" id="IPR001279">
    <property type="entry name" value="Metallo-B-lactamas"/>
</dbReference>
<dbReference type="PANTHER" id="PTHR13754:SF13">
    <property type="entry name" value="METALLO-BETA-LACTAMASE SUPERFAMILY PROTEIN (AFU_ORTHOLOGUE AFUA_3G07630)"/>
    <property type="match status" value="1"/>
</dbReference>
<gene>
    <name evidence="2" type="ORF">GT747_05565</name>
    <name evidence="3" type="ORF">SAMN05444424_2726</name>
</gene>
<reference evidence="4" key="1">
    <citation type="submission" date="2016-11" db="EMBL/GenBank/DDBJ databases">
        <authorList>
            <person name="Jaros S."/>
            <person name="Januszkiewicz K."/>
            <person name="Wedrychowicz H."/>
        </authorList>
    </citation>
    <scope>NUCLEOTIDE SEQUENCE [LARGE SCALE GENOMIC DNA]</scope>
    <source>
        <strain evidence="4">DSM 4029</strain>
    </source>
</reference>
<evidence type="ECO:0000313" key="3">
    <source>
        <dbReference type="EMBL" id="SHG57008.1"/>
    </source>
</evidence>
<dbReference type="InterPro" id="IPR041712">
    <property type="entry name" value="DHPS-like_MBL-fold"/>
</dbReference>
<accession>A0AAQ1RX23</accession>
<organism evidence="3 4">
    <name type="scientific">Bittarella massiliensis</name>
    <name type="common">ex Durand et al. 2017</name>
    <dbReference type="NCBI Taxonomy" id="1720313"/>
    <lineage>
        <taxon>Bacteria</taxon>
        <taxon>Bacillati</taxon>
        <taxon>Bacillota</taxon>
        <taxon>Clostridia</taxon>
        <taxon>Eubacteriales</taxon>
        <taxon>Oscillospiraceae</taxon>
        <taxon>Bittarella (ex Durand et al. 2017)</taxon>
    </lineage>
</organism>
<dbReference type="RefSeq" id="WP_021660163.1">
    <property type="nucleotide sequence ID" value="NZ_FQVY01000005.1"/>
</dbReference>
<comment type="caution">
    <text evidence="3">The sequence shown here is derived from an EMBL/GenBank/DDBJ whole genome shotgun (WGS) entry which is preliminary data.</text>
</comment>
<name>A0AAQ1RX23_9FIRM</name>
<dbReference type="CDD" id="cd07713">
    <property type="entry name" value="DHPS-like_MBL-fold"/>
    <property type="match status" value="1"/>
</dbReference>
<reference evidence="3" key="2">
    <citation type="submission" date="2016-11" db="EMBL/GenBank/DDBJ databases">
        <authorList>
            <person name="Varghese N."/>
            <person name="Submissions S."/>
        </authorList>
    </citation>
    <scope>NUCLEOTIDE SEQUENCE</scope>
    <source>
        <strain evidence="3">DSM 4029</strain>
    </source>
</reference>
<sequence>MVLTVLSENRSDSPFLGAEHGLSIYLEAGGRRLLFDMGASGLFWENARTLGIDLSSVEMAFLSHGHDDHSGGLSTFLAGNTRAPVYLREGCFAPLFSRSGDGCRPIGPDPALAASPQLVFTGAQERPAEGLLLFSDLQEREHWPSTNRNLLLEEGGVLGPDPFLHEQYLLVQEGGTALLLSGCAHRGIENIVSRCAQHLGRAPDAVVSGFHLTSPRSGQAAGAPEVQAVGRALAAYPHTRYYTCHCTGEGPFVGLQGTLGDRLFPLHVGQRLAL</sequence>
<dbReference type="InterPro" id="IPR036866">
    <property type="entry name" value="RibonucZ/Hydroxyglut_hydro"/>
</dbReference>
<dbReference type="Gene3D" id="3.60.15.10">
    <property type="entry name" value="Ribonuclease Z/Hydroxyacylglutathione hydrolase-like"/>
    <property type="match status" value="1"/>
</dbReference>
<evidence type="ECO:0000313" key="4">
    <source>
        <dbReference type="Proteomes" id="UP000184089"/>
    </source>
</evidence>
<dbReference type="InterPro" id="IPR052926">
    <property type="entry name" value="Metallo-beta-lactamase_dom"/>
</dbReference>
<reference evidence="2 5" key="3">
    <citation type="journal article" date="2019" name="Nat. Med.">
        <title>A library of human gut bacterial isolates paired with longitudinal multiomics data enables mechanistic microbiome research.</title>
        <authorList>
            <person name="Poyet M."/>
            <person name="Groussin M."/>
            <person name="Gibbons S.M."/>
            <person name="Avila-Pacheco J."/>
            <person name="Jiang X."/>
            <person name="Kearney S.M."/>
            <person name="Perrotta A.R."/>
            <person name="Berdy B."/>
            <person name="Zhao S."/>
            <person name="Lieberman T.D."/>
            <person name="Swanson P.K."/>
            <person name="Smith M."/>
            <person name="Roesemann S."/>
            <person name="Alexander J.E."/>
            <person name="Rich S.A."/>
            <person name="Livny J."/>
            <person name="Vlamakis H."/>
            <person name="Clish C."/>
            <person name="Bullock K."/>
            <person name="Deik A."/>
            <person name="Scott J."/>
            <person name="Pierce K.A."/>
            <person name="Xavier R.J."/>
            <person name="Alm E.J."/>
        </authorList>
    </citation>
    <scope>NUCLEOTIDE SEQUENCE [LARGE SCALE GENOMIC DNA]</scope>
    <source>
        <strain evidence="2 5">BIOML-A2</strain>
    </source>
</reference>
<dbReference type="AlphaFoldDB" id="A0AAQ1RX23"/>
<protein>
    <submittedName>
        <fullName evidence="3">7,8-dihydropterin-6-yl-methyl-4-(Beta-D-ribofuranosyl)aminobenzene 5'-phosphate synthase</fullName>
    </submittedName>
    <submittedName>
        <fullName evidence="2">MBL fold metallo-hydrolase</fullName>
    </submittedName>
</protein>
<dbReference type="GO" id="GO:0016740">
    <property type="term" value="F:transferase activity"/>
    <property type="evidence" value="ECO:0007669"/>
    <property type="project" value="TreeGrafter"/>
</dbReference>
<dbReference type="SUPFAM" id="SSF56281">
    <property type="entry name" value="Metallo-hydrolase/oxidoreductase"/>
    <property type="match status" value="1"/>
</dbReference>
<dbReference type="PANTHER" id="PTHR13754">
    <property type="entry name" value="METALLO-BETA-LACTAMASE SUPERFAMILY PROTEIN"/>
    <property type="match status" value="1"/>
</dbReference>
<feature type="domain" description="Metallo-beta-lactamase" evidence="1">
    <location>
        <begin position="18"/>
        <end position="77"/>
    </location>
</feature>
<evidence type="ECO:0000313" key="5">
    <source>
        <dbReference type="Proteomes" id="UP000474718"/>
    </source>
</evidence>
<dbReference type="EMBL" id="FQVY01000005">
    <property type="protein sequence ID" value="SHG57008.1"/>
    <property type="molecule type" value="Genomic_DNA"/>
</dbReference>
<evidence type="ECO:0000313" key="2">
    <source>
        <dbReference type="EMBL" id="MZL69236.1"/>
    </source>
</evidence>
<dbReference type="Proteomes" id="UP000184089">
    <property type="component" value="Unassembled WGS sequence"/>
</dbReference>
<proteinExistence type="predicted"/>
<evidence type="ECO:0000259" key="1">
    <source>
        <dbReference type="Pfam" id="PF00753"/>
    </source>
</evidence>
<dbReference type="Pfam" id="PF00753">
    <property type="entry name" value="Lactamase_B"/>
    <property type="match status" value="1"/>
</dbReference>
<dbReference type="Proteomes" id="UP000474718">
    <property type="component" value="Unassembled WGS sequence"/>
</dbReference>
<dbReference type="EMBL" id="WWVX01000003">
    <property type="protein sequence ID" value="MZL69236.1"/>
    <property type="molecule type" value="Genomic_DNA"/>
</dbReference>
<keyword evidence="5" id="KW-1185">Reference proteome</keyword>